<dbReference type="PANTHER" id="PTHR33376:SF5">
    <property type="entry name" value="EXTRACYTOPLASMIC SOLUTE RECEPTOR PROTEIN"/>
    <property type="match status" value="1"/>
</dbReference>
<dbReference type="OrthoDB" id="6139617at2"/>
<evidence type="ECO:0000313" key="6">
    <source>
        <dbReference type="Proteomes" id="UP000245911"/>
    </source>
</evidence>
<evidence type="ECO:0000256" key="4">
    <source>
        <dbReference type="SAM" id="SignalP"/>
    </source>
</evidence>
<proteinExistence type="predicted"/>
<keyword evidence="6" id="KW-1185">Reference proteome</keyword>
<gene>
    <name evidence="5" type="ORF">DDE20_17185</name>
</gene>
<dbReference type="Pfam" id="PF03480">
    <property type="entry name" value="DctP"/>
    <property type="match status" value="1"/>
</dbReference>
<dbReference type="GO" id="GO:0055085">
    <property type="term" value="P:transmembrane transport"/>
    <property type="evidence" value="ECO:0007669"/>
    <property type="project" value="InterPro"/>
</dbReference>
<keyword evidence="3" id="KW-0574">Periplasm</keyword>
<dbReference type="RefSeq" id="WP_116559765.1">
    <property type="nucleotide sequence ID" value="NZ_QDKM01000012.1"/>
</dbReference>
<evidence type="ECO:0000256" key="3">
    <source>
        <dbReference type="ARBA" id="ARBA00022764"/>
    </source>
</evidence>
<keyword evidence="2 4" id="KW-0732">Signal</keyword>
<dbReference type="Gene3D" id="3.40.190.170">
    <property type="entry name" value="Bacterial extracellular solute-binding protein, family 7"/>
    <property type="match status" value="1"/>
</dbReference>
<reference evidence="5 6" key="1">
    <citation type="submission" date="2018-04" db="EMBL/GenBank/DDBJ databases">
        <title>Pararhodobacter oceanense sp. nov., isolated from marine intertidal sediment.</title>
        <authorList>
            <person name="Wang X.-L."/>
            <person name="Du Z.-J."/>
        </authorList>
    </citation>
    <scope>NUCLEOTIDE SEQUENCE [LARGE SCALE GENOMIC DNA]</scope>
    <source>
        <strain evidence="5 6">AM505</strain>
    </source>
</reference>
<dbReference type="NCBIfam" id="NF037995">
    <property type="entry name" value="TRAP_S1"/>
    <property type="match status" value="1"/>
</dbReference>
<dbReference type="PANTHER" id="PTHR33376">
    <property type="match status" value="1"/>
</dbReference>
<evidence type="ECO:0000313" key="5">
    <source>
        <dbReference type="EMBL" id="PVH27503.1"/>
    </source>
</evidence>
<comment type="subcellular location">
    <subcellularLocation>
        <location evidence="1">Periplasm</location>
    </subcellularLocation>
</comment>
<accession>A0A2T8HQ07</accession>
<sequence>MNMKLVSGALAAAIAVTTTAQAEELTLRAGVFVPPHTTYGVPFQMYADHLNEIGEGVLQIRIVGGPEAVPATELATAVSNGVLDLAALPPSYYKGQMVESDAHSLTSLSVPEQRASGAYAALDEIARDSMGVTYVTTYGDGVPFHIFLTEGIAGLDDLDGMRLRGQTTYNLIFEELGVINTPIPAPEIFTALERGTVDGYGWALWGIGDMGWLDMTSVRVDPGFYNVIINVLMNEVTYDALTEEQQAIVDETTAWFEAMMVEWSAERTATELAAQEAAGVTVFDAGADLLEVATAAYWDDLESLSPEIARLRPLLAPQN</sequence>
<dbReference type="Proteomes" id="UP000245911">
    <property type="component" value="Unassembled WGS sequence"/>
</dbReference>
<comment type="caution">
    <text evidence="5">The sequence shown here is derived from an EMBL/GenBank/DDBJ whole genome shotgun (WGS) entry which is preliminary data.</text>
</comment>
<dbReference type="AlphaFoldDB" id="A0A2T8HQ07"/>
<evidence type="ECO:0000256" key="1">
    <source>
        <dbReference type="ARBA" id="ARBA00004418"/>
    </source>
</evidence>
<dbReference type="GO" id="GO:0042597">
    <property type="term" value="C:periplasmic space"/>
    <property type="evidence" value="ECO:0007669"/>
    <property type="project" value="UniProtKB-SubCell"/>
</dbReference>
<protein>
    <submittedName>
        <fullName evidence="5">ABC transporter substrate-binding protein</fullName>
    </submittedName>
</protein>
<feature type="signal peptide" evidence="4">
    <location>
        <begin position="1"/>
        <end position="22"/>
    </location>
</feature>
<evidence type="ECO:0000256" key="2">
    <source>
        <dbReference type="ARBA" id="ARBA00022729"/>
    </source>
</evidence>
<dbReference type="InterPro" id="IPR038404">
    <property type="entry name" value="TRAP_DctP_sf"/>
</dbReference>
<dbReference type="EMBL" id="QDKM01000012">
    <property type="protein sequence ID" value="PVH27503.1"/>
    <property type="molecule type" value="Genomic_DNA"/>
</dbReference>
<organism evidence="5 6">
    <name type="scientific">Pararhodobacter oceanensis</name>
    <dbReference type="NCBI Taxonomy" id="2172121"/>
    <lineage>
        <taxon>Bacteria</taxon>
        <taxon>Pseudomonadati</taxon>
        <taxon>Pseudomonadota</taxon>
        <taxon>Alphaproteobacteria</taxon>
        <taxon>Rhodobacterales</taxon>
        <taxon>Paracoccaceae</taxon>
        <taxon>Pararhodobacter</taxon>
    </lineage>
</organism>
<dbReference type="InterPro" id="IPR018389">
    <property type="entry name" value="DctP_fam"/>
</dbReference>
<feature type="chain" id="PRO_5015626458" evidence="4">
    <location>
        <begin position="23"/>
        <end position="319"/>
    </location>
</feature>
<name>A0A2T8HQ07_9RHOB</name>